<evidence type="ECO:0000256" key="1">
    <source>
        <dbReference type="SAM" id="MobiDB-lite"/>
    </source>
</evidence>
<reference evidence="3" key="1">
    <citation type="submission" date="2022-11" db="UniProtKB">
        <authorList>
            <consortium name="WormBaseParasite"/>
        </authorList>
    </citation>
    <scope>IDENTIFICATION</scope>
</reference>
<feature type="region of interest" description="Disordered" evidence="1">
    <location>
        <begin position="339"/>
        <end position="394"/>
    </location>
</feature>
<sequence>MSEMYSFFKPKRWHFPYFKCLFELSTCLLKFLHKIFTTNSVQILSALKFPLTDEDGLLESSSQKSPSTFGNVCQCSALPRCCRSSPSAQGEAMGTYYQPLEINPIQPFGCLDFPKTTATSNISTGTMAYLCKLNTPLRKTEHLFADGNCVRARRSIVELGDLNTLNNCTTSCPMIAEHCTYKQQHQHHGCTGNPDECRSLQDVRSTMAHSRKVKETSSSCQLNTSMARSKLCSQVFQSPVDSSKSWCPPPTHGCRPNISRCHSTMLFYKDVILDLAPIFNEGRQHLAVKFFLGPRRGNSDCNMEIDAMVYSAAHSLIFTMPVGCFPSFRRKIKKFNKGKAPLSRKEEAKNDISRKSAKPTEVNNHAEAKAESSASVEQQVEVALQRQEEGKGAQNIDQKTFEQVAEVHQPIECVANELVTSSKPTEHNKEINKSYKCETASPGATIMEHEGARETATNTKIEYPCEASPTTGLIVKDMEVGESAVLQKAESPCEAPPTEAFVEHEEVEESNLPQEHELQGENVPPTEKIVEFVVDQESVIPQEAESPCEAVPTVVERDEVQKFSEPPEIGATQESVENAEGKLSQIYKSEQPVASEEKHTEAHNSSELKVTVLPKGFHWVTTSVPLPEGAIDIHELHLPMHVGLVETGKGEIPCKYLETKRTFYAGIDGREQDFACGKILCLDPNMAGSIEIEWVHVSTSDIRSRNLVAGARDAGGKLLYIARGMIPLNGPYPYYELSSGWVSEDLEYAHLPYGGVEWEQHDFDVLTWKPRCC</sequence>
<protein>
    <submittedName>
        <fullName evidence="3">Uncharacterized protein</fullName>
    </submittedName>
</protein>
<dbReference type="PANTHER" id="PTHR31649">
    <property type="entry name" value="AGAP009604-PA"/>
    <property type="match status" value="1"/>
</dbReference>
<accession>A0A915F063</accession>
<dbReference type="Proteomes" id="UP000887562">
    <property type="component" value="Unplaced"/>
</dbReference>
<name>A0A915F063_9CEST</name>
<dbReference type="WBParaSite" id="maker-E.canG7_contigs_8323-snap-gene-0.4-mRNA-1">
    <property type="protein sequence ID" value="maker-E.canG7_contigs_8323-snap-gene-0.4-mRNA-1"/>
    <property type="gene ID" value="EcG7_08487"/>
</dbReference>
<dbReference type="AlphaFoldDB" id="A0A915F063"/>
<dbReference type="PANTHER" id="PTHR31649:SF1">
    <property type="entry name" value="FARNESOIC ACID O-METHYL TRANSFERASE DOMAIN-CONTAINING PROTEIN"/>
    <property type="match status" value="1"/>
</dbReference>
<keyword evidence="2" id="KW-1185">Reference proteome</keyword>
<proteinExistence type="predicted"/>
<organism evidence="2 3">
    <name type="scientific">Echinococcus canadensis</name>
    <dbReference type="NCBI Taxonomy" id="519352"/>
    <lineage>
        <taxon>Eukaryota</taxon>
        <taxon>Metazoa</taxon>
        <taxon>Spiralia</taxon>
        <taxon>Lophotrochozoa</taxon>
        <taxon>Platyhelminthes</taxon>
        <taxon>Cestoda</taxon>
        <taxon>Eucestoda</taxon>
        <taxon>Cyclophyllidea</taxon>
        <taxon>Taeniidae</taxon>
        <taxon>Echinococcus</taxon>
        <taxon>Echinococcus canadensis group</taxon>
    </lineage>
</organism>
<evidence type="ECO:0000313" key="3">
    <source>
        <dbReference type="WBParaSite" id="maker-E.canG7_contigs_8323-snap-gene-0.4-mRNA-1"/>
    </source>
</evidence>
<evidence type="ECO:0000313" key="2">
    <source>
        <dbReference type="Proteomes" id="UP000887562"/>
    </source>
</evidence>
<feature type="compositionally biased region" description="Basic and acidic residues" evidence="1">
    <location>
        <begin position="343"/>
        <end position="354"/>
    </location>
</feature>